<dbReference type="Proteomes" id="UP001224392">
    <property type="component" value="Unassembled WGS sequence"/>
</dbReference>
<name>A0ABQ6LX40_9GAMM</name>
<evidence type="ECO:0000313" key="2">
    <source>
        <dbReference type="EMBL" id="GMG86638.1"/>
    </source>
</evidence>
<accession>A0ABQ6LX40</accession>
<protein>
    <recommendedName>
        <fullName evidence="1">PpiC domain-containing protein</fullName>
    </recommendedName>
</protein>
<reference evidence="2 3" key="1">
    <citation type="submission" date="2023-04" db="EMBL/GenBank/DDBJ databases">
        <title>Marinobulbifer ophiurae gen. nov., sp. Nov., isolate from tissue of brittle star Ophioplocus japonicus.</title>
        <authorList>
            <person name="Kawano K."/>
            <person name="Sawayama S."/>
            <person name="Nakagawa S."/>
        </authorList>
    </citation>
    <scope>NUCLEOTIDE SEQUENCE [LARGE SCALE GENOMIC DNA]</scope>
    <source>
        <strain evidence="2 3">NKW57</strain>
    </source>
</reference>
<dbReference type="InterPro" id="IPR000297">
    <property type="entry name" value="PPIase_PpiC"/>
</dbReference>
<keyword evidence="3" id="KW-1185">Reference proteome</keyword>
<proteinExistence type="predicted"/>
<comment type="caution">
    <text evidence="2">The sequence shown here is derived from an EMBL/GenBank/DDBJ whole genome shotgun (WGS) entry which is preliminary data.</text>
</comment>
<dbReference type="RefSeq" id="WP_285763193.1">
    <property type="nucleotide sequence ID" value="NZ_BSYJ01000002.1"/>
</dbReference>
<evidence type="ECO:0000313" key="3">
    <source>
        <dbReference type="Proteomes" id="UP001224392"/>
    </source>
</evidence>
<sequence>MKGAQSMTRWLREPLLHFAILGGLLFSIGHEWGSEERAIRVTEERLVQFLQYQTRAPDLQTARRHLQSMNTAERDHLIDLYIREEALYRQAMDMQLAQEDPVIKKRLVQKLEFMAQDSTRPPAQPPKEALQAFFSRHRDLYRQPEQFSLTHVFIQSDAGAMARAEKVLKKLNAGKLSTADAVQLGDPFPHQHNYARQKREMLDAHFGQQFAQNLLNTTDADRERWQGPIVSPRGLHLVLFLDYEPERPAKLQEVRATVLRDFMREQKDQRFQEEIQRMVEQYAVELEL</sequence>
<gene>
    <name evidence="2" type="ORF">MNKW57_09590</name>
</gene>
<dbReference type="Pfam" id="PF13145">
    <property type="entry name" value="Rotamase_2"/>
    <property type="match status" value="1"/>
</dbReference>
<dbReference type="EMBL" id="BSYJ01000002">
    <property type="protein sequence ID" value="GMG86638.1"/>
    <property type="molecule type" value="Genomic_DNA"/>
</dbReference>
<evidence type="ECO:0000259" key="1">
    <source>
        <dbReference type="Pfam" id="PF13145"/>
    </source>
</evidence>
<organism evidence="2 3">
    <name type="scientific">Biformimicrobium ophioploci</name>
    <dbReference type="NCBI Taxonomy" id="3036711"/>
    <lineage>
        <taxon>Bacteria</taxon>
        <taxon>Pseudomonadati</taxon>
        <taxon>Pseudomonadota</taxon>
        <taxon>Gammaproteobacteria</taxon>
        <taxon>Cellvibrionales</taxon>
        <taxon>Microbulbiferaceae</taxon>
        <taxon>Biformimicrobium</taxon>
    </lineage>
</organism>
<feature type="domain" description="PpiC" evidence="1">
    <location>
        <begin position="125"/>
        <end position="255"/>
    </location>
</feature>